<evidence type="ECO:0000313" key="1">
    <source>
        <dbReference type="EMBL" id="KRO93769.1"/>
    </source>
</evidence>
<reference evidence="1 2" key="1">
    <citation type="submission" date="2015-10" db="EMBL/GenBank/DDBJ databases">
        <title>Metagenome-Assembled Genomes uncover a global brackish microbiome.</title>
        <authorList>
            <person name="Hugerth L.W."/>
            <person name="Larsson J."/>
            <person name="Alneberg J."/>
            <person name="Lindh M.V."/>
            <person name="Legrand C."/>
            <person name="Pinhassi J."/>
            <person name="Andersson A.F."/>
        </authorList>
    </citation>
    <scope>NUCLEOTIDE SEQUENCE [LARGE SCALE GENOMIC DNA]</scope>
    <source>
        <strain evidence="1">BACL1 MAG-120820-bin45</strain>
    </source>
</reference>
<dbReference type="AlphaFoldDB" id="A0A0R2U2V4"/>
<dbReference type="Pfam" id="PF11288">
    <property type="entry name" value="DUF3089"/>
    <property type="match status" value="1"/>
</dbReference>
<comment type="caution">
    <text evidence="1">The sequence shown here is derived from an EMBL/GenBank/DDBJ whole genome shotgun (WGS) entry which is preliminary data.</text>
</comment>
<proteinExistence type="predicted"/>
<evidence type="ECO:0008006" key="3">
    <source>
        <dbReference type="Google" id="ProtNLM"/>
    </source>
</evidence>
<accession>A0A0R2U2V4</accession>
<dbReference type="Proteomes" id="UP000051027">
    <property type="component" value="Unassembled WGS sequence"/>
</dbReference>
<dbReference type="EMBL" id="LICS01000158">
    <property type="protein sequence ID" value="KRO93769.1"/>
    <property type="molecule type" value="Genomic_DNA"/>
</dbReference>
<dbReference type="STRING" id="1655612.ABS10_04385"/>
<organism evidence="1 2">
    <name type="scientific">SAR86 cluster bacterium BACL1 MAG-120820-bin45</name>
    <dbReference type="NCBI Taxonomy" id="1655612"/>
    <lineage>
        <taxon>Bacteria</taxon>
        <taxon>Pseudomonadati</taxon>
        <taxon>Pseudomonadota</taxon>
        <taxon>Gammaproteobacteria</taxon>
        <taxon>SAR86 cluster</taxon>
    </lineage>
</organism>
<gene>
    <name evidence="1" type="ORF">ABS10_04385</name>
</gene>
<dbReference type="SUPFAM" id="SSF53474">
    <property type="entry name" value="alpha/beta-Hydrolases"/>
    <property type="match status" value="1"/>
</dbReference>
<dbReference type="InterPro" id="IPR029058">
    <property type="entry name" value="AB_hydrolase_fold"/>
</dbReference>
<protein>
    <recommendedName>
        <fullName evidence="3">DUF3089 domain-containing protein</fullName>
    </recommendedName>
</protein>
<sequence>MTPKEKYLQFIQSVKPQVSFEEDNKPKAPDYLSQDCWAALPGRHGAHFLSPDETASEELKDYDVFYIHPTGYFQPHWNAPLDPESAAFERTESHLATQASAFSASCNVYAPYYRQATYYSFFDKETNGNSAQDIAYSDISKAFSVYIEQHNNGRPFFIAGHSQGALHGQRLVHEHVSQEIIKEQFIAAYLIGYILPLKYFDAMYPDLIVSTGPEDYHSIISWCTGVEGFNRSRAHSMFWSPGGWCQEPMEQPLVCQNPLSWEQGSSWISDKTNISIRLKSSNLFLADYHATSHSHAKLSIESMANLSLETRESEHSMIEARGSLIDKVKSFTVAGDLHNFDVSLFWGALRENVKRRAHAFKK</sequence>
<evidence type="ECO:0000313" key="2">
    <source>
        <dbReference type="Proteomes" id="UP000051027"/>
    </source>
</evidence>
<name>A0A0R2U2V4_9GAMM</name>
<dbReference type="InterPro" id="IPR021440">
    <property type="entry name" value="DUF3089"/>
</dbReference>